<keyword evidence="3" id="KW-0831">Ubiquinone biosynthesis</keyword>
<dbReference type="InterPro" id="IPR013718">
    <property type="entry name" value="COQ9_C"/>
</dbReference>
<accession>A0A6G7ZKR1</accession>
<comment type="similarity">
    <text evidence="2">Belongs to the COQ9 family.</text>
</comment>
<proteinExistence type="inferred from homology"/>
<dbReference type="RefSeq" id="WP_166092102.1">
    <property type="nucleotide sequence ID" value="NZ_CP049871.1"/>
</dbReference>
<protein>
    <submittedName>
        <fullName evidence="8">COQ9 family protein</fullName>
    </submittedName>
</protein>
<dbReference type="Proteomes" id="UP000502502">
    <property type="component" value="Chromosome"/>
</dbReference>
<evidence type="ECO:0000259" key="7">
    <source>
        <dbReference type="Pfam" id="PF08511"/>
    </source>
</evidence>
<gene>
    <name evidence="8" type="ORF">G7078_01025</name>
</gene>
<evidence type="ECO:0000256" key="6">
    <source>
        <dbReference type="ARBA" id="ARBA00058104"/>
    </source>
</evidence>
<comment type="function">
    <text evidence="6">Membrane-associated protein that warps the membrane surface to access and bind aromatic isoprenes with high specificity, including ubiquinone (CoQ) isoprene intermediates and presents them directly to COQ7, therefore facilitating the COQ7-mediated hydroxylase step. Participates in the biosynthesis of coenzyme Q, also named ubiquinone, an essential lipid-soluble electron transporter for aerobic cellular respiration.</text>
</comment>
<evidence type="ECO:0000313" key="8">
    <source>
        <dbReference type="EMBL" id="QIL01509.1"/>
    </source>
</evidence>
<dbReference type="EMBL" id="CP049871">
    <property type="protein sequence ID" value="QIL01509.1"/>
    <property type="molecule type" value="Genomic_DNA"/>
</dbReference>
<keyword evidence="9" id="KW-1185">Reference proteome</keyword>
<dbReference type="AlphaFoldDB" id="A0A6G7ZKR1"/>
<dbReference type="NCBIfam" id="TIGR02396">
    <property type="entry name" value="diverge_rpsU"/>
    <property type="match status" value="1"/>
</dbReference>
<dbReference type="GO" id="GO:0008289">
    <property type="term" value="F:lipid binding"/>
    <property type="evidence" value="ECO:0007669"/>
    <property type="project" value="UniProtKB-KW"/>
</dbReference>
<evidence type="ECO:0000313" key="9">
    <source>
        <dbReference type="Proteomes" id="UP000502502"/>
    </source>
</evidence>
<dbReference type="PANTHER" id="PTHR21427:SF19">
    <property type="entry name" value="UBIQUINONE BIOSYNTHESIS PROTEIN COQ9, MITOCHONDRIAL"/>
    <property type="match status" value="1"/>
</dbReference>
<name>A0A6G7ZKR1_9SPHN</name>
<keyword evidence="5" id="KW-0446">Lipid-binding</keyword>
<evidence type="ECO:0000256" key="4">
    <source>
        <dbReference type="ARBA" id="ARBA00022946"/>
    </source>
</evidence>
<feature type="domain" description="COQ9 C-terminal" evidence="7">
    <location>
        <begin position="121"/>
        <end position="189"/>
    </location>
</feature>
<dbReference type="KEGG" id="ssin:G7078_01025"/>
<reference evidence="8 9" key="1">
    <citation type="submission" date="2020-03" db="EMBL/GenBank/DDBJ databases">
        <title>Sphingomonas sp. nov., isolated from fish.</title>
        <authorList>
            <person name="Hyun D.-W."/>
            <person name="Bae J.-W."/>
        </authorList>
    </citation>
    <scope>NUCLEOTIDE SEQUENCE [LARGE SCALE GENOMIC DNA]</scope>
    <source>
        <strain evidence="8 9">HDW15C</strain>
    </source>
</reference>
<sequence>MEEPSPLEQIRRRMALALGENAVFDGWTRAAVDAAADQLGIDRAQARLAVPKGQAAMVELYIQGVDLALEEQLPPEQLMALKIRERIRTLVWTRLEIMAPAREAVRRGLAILAMPQNLALGARTGWNTADLMWRLAGDTSTDYNHYTKRITLGAVYASTLVAWLDDNSEGWADTAGFLDRRIDNVMQFERWKAQWRGQEHFSVARFLGRLRYPPR</sequence>
<keyword evidence="4" id="KW-0809">Transit peptide</keyword>
<dbReference type="InterPro" id="IPR012762">
    <property type="entry name" value="Ubiq_biosynth_COQ9"/>
</dbReference>
<evidence type="ECO:0000256" key="5">
    <source>
        <dbReference type="ARBA" id="ARBA00023121"/>
    </source>
</evidence>
<dbReference type="PANTHER" id="PTHR21427">
    <property type="entry name" value="UBIQUINONE BIOSYNTHESIS PROTEIN COQ9, MITOCHONDRIAL"/>
    <property type="match status" value="1"/>
</dbReference>
<evidence type="ECO:0000256" key="2">
    <source>
        <dbReference type="ARBA" id="ARBA00010766"/>
    </source>
</evidence>
<dbReference type="Gene3D" id="1.10.357.10">
    <property type="entry name" value="Tetracycline Repressor, domain 2"/>
    <property type="match status" value="1"/>
</dbReference>
<dbReference type="GO" id="GO:0006744">
    <property type="term" value="P:ubiquinone biosynthetic process"/>
    <property type="evidence" value="ECO:0007669"/>
    <property type="project" value="UniProtKB-KW"/>
</dbReference>
<evidence type="ECO:0000256" key="1">
    <source>
        <dbReference type="ARBA" id="ARBA00004749"/>
    </source>
</evidence>
<evidence type="ECO:0000256" key="3">
    <source>
        <dbReference type="ARBA" id="ARBA00022688"/>
    </source>
</evidence>
<organism evidence="8 9">
    <name type="scientific">Sphingomonas sinipercae</name>
    <dbReference type="NCBI Taxonomy" id="2714944"/>
    <lineage>
        <taxon>Bacteria</taxon>
        <taxon>Pseudomonadati</taxon>
        <taxon>Pseudomonadota</taxon>
        <taxon>Alphaproteobacteria</taxon>
        <taxon>Sphingomonadales</taxon>
        <taxon>Sphingomonadaceae</taxon>
        <taxon>Sphingomonas</taxon>
    </lineage>
</organism>
<comment type="pathway">
    <text evidence="1">Cofactor biosynthesis; ubiquinone biosynthesis.</text>
</comment>
<dbReference type="Pfam" id="PF08511">
    <property type="entry name" value="COQ9"/>
    <property type="match status" value="1"/>
</dbReference>